<dbReference type="AlphaFoldDB" id="A0A5C5FNI7"/>
<protein>
    <submittedName>
        <fullName evidence="2">Uncharacterized protein</fullName>
    </submittedName>
</protein>
<feature type="compositionally biased region" description="Basic and acidic residues" evidence="1">
    <location>
        <begin position="504"/>
        <end position="530"/>
    </location>
</feature>
<feature type="compositionally biased region" description="Low complexity" evidence="1">
    <location>
        <begin position="357"/>
        <end position="382"/>
    </location>
</feature>
<feature type="compositionally biased region" description="Gly residues" evidence="1">
    <location>
        <begin position="470"/>
        <end position="487"/>
    </location>
</feature>
<dbReference type="STRING" id="5288.A0A5C5FNI7"/>
<feature type="compositionally biased region" description="Polar residues" evidence="1">
    <location>
        <begin position="138"/>
        <end position="149"/>
    </location>
</feature>
<evidence type="ECO:0000313" key="3">
    <source>
        <dbReference type="Proteomes" id="UP000311382"/>
    </source>
</evidence>
<reference evidence="2 3" key="1">
    <citation type="submission" date="2019-03" db="EMBL/GenBank/DDBJ databases">
        <title>Rhodosporidium diobovatum UCD-FST 08-225 genome sequencing, assembly, and annotation.</title>
        <authorList>
            <person name="Fakankun I.U."/>
            <person name="Fristensky B."/>
            <person name="Levin D.B."/>
        </authorList>
    </citation>
    <scope>NUCLEOTIDE SEQUENCE [LARGE SCALE GENOMIC DNA]</scope>
    <source>
        <strain evidence="2 3">UCD-FST 08-225</strain>
    </source>
</reference>
<feature type="region of interest" description="Disordered" evidence="1">
    <location>
        <begin position="334"/>
        <end position="724"/>
    </location>
</feature>
<feature type="compositionally biased region" description="Polar residues" evidence="1">
    <location>
        <begin position="578"/>
        <end position="595"/>
    </location>
</feature>
<feature type="compositionally biased region" description="Low complexity" evidence="1">
    <location>
        <begin position="626"/>
        <end position="636"/>
    </location>
</feature>
<dbReference type="EMBL" id="SOZI01000170">
    <property type="protein sequence ID" value="TNY17869.1"/>
    <property type="molecule type" value="Genomic_DNA"/>
</dbReference>
<feature type="compositionally biased region" description="Low complexity" evidence="1">
    <location>
        <begin position="277"/>
        <end position="289"/>
    </location>
</feature>
<feature type="compositionally biased region" description="Low complexity" evidence="1">
    <location>
        <begin position="118"/>
        <end position="129"/>
    </location>
</feature>
<feature type="compositionally biased region" description="Acidic residues" evidence="1">
    <location>
        <begin position="233"/>
        <end position="253"/>
    </location>
</feature>
<feature type="compositionally biased region" description="Gly residues" evidence="1">
    <location>
        <begin position="304"/>
        <end position="318"/>
    </location>
</feature>
<feature type="compositionally biased region" description="Basic and acidic residues" evidence="1">
    <location>
        <begin position="683"/>
        <end position="712"/>
    </location>
</feature>
<feature type="compositionally biased region" description="Acidic residues" evidence="1">
    <location>
        <begin position="648"/>
        <end position="682"/>
    </location>
</feature>
<gene>
    <name evidence="2" type="ORF">DMC30DRAFT_449344</name>
</gene>
<dbReference type="OrthoDB" id="2530058at2759"/>
<evidence type="ECO:0000313" key="2">
    <source>
        <dbReference type="EMBL" id="TNY17869.1"/>
    </source>
</evidence>
<feature type="compositionally biased region" description="Gly residues" evidence="1">
    <location>
        <begin position="412"/>
        <end position="422"/>
    </location>
</feature>
<organism evidence="2 3">
    <name type="scientific">Rhodotorula diobovata</name>
    <dbReference type="NCBI Taxonomy" id="5288"/>
    <lineage>
        <taxon>Eukaryota</taxon>
        <taxon>Fungi</taxon>
        <taxon>Dikarya</taxon>
        <taxon>Basidiomycota</taxon>
        <taxon>Pucciniomycotina</taxon>
        <taxon>Microbotryomycetes</taxon>
        <taxon>Sporidiobolales</taxon>
        <taxon>Sporidiobolaceae</taxon>
        <taxon>Rhodotorula</taxon>
    </lineage>
</organism>
<proteinExistence type="predicted"/>
<name>A0A5C5FNI7_9BASI</name>
<dbReference type="Proteomes" id="UP000311382">
    <property type="component" value="Unassembled WGS sequence"/>
</dbReference>
<sequence length="724" mass="73867">MAAAVMRAMTFGSPSARSANNNSSSQDGGGRGRSPERDSGSRSRSTSRTGNALARTLSLDVGIANHNKSAGGEPLSRTSSRLTAAAGSPPPPSILLNPTSPSPAALYGIQDAASSHGSTLDLASSTASTPRPVLQRLPSDTSSSYSQVGPTTPASANFPPPPATPQGGAALTSSADSNHKLPRQSTIRFAPLPEIRPRSYSTGHNVWVVDEDDGEGEGGQQRTRLVRVGSDVEHDDDYDDDALEFSPDDDEGGDEGRGSSIKWGSWSDTLSGGMWGLSPSTSRRSNLSSTEDDAVSLSSSAEGYAGGGVGSVTSGGSGGSSKLLKAFGLGGLAGVKGKKGRRAPGGGGEDDVLARTSSGESQLSRRSSVDASSAAAAPVARPKGTTGIPLRKASTWEVGDAPESAASRASAAGGGSGGGGGPVYYASPARSTRRRANYPPVAQRSRTAGGWRGRGPPVVRVEEPKFSEWGGAGVGSRSTGGGGGGAAGEDDDGSGMAWLKKRRLEREKAEREKAEREAREAAEDGGAKGDEEGEAPSGDGEAGEDEPRAATPPPAMAGAQSLPLPSQLEAFRRGRQPPSRSGTLDSTVSSASTIRPSTPTQTPPKPSSPVVGGLSATRPALVIEVPSQPSSSASSPDGDETPVTSPVGDDDEEEADSGSDEDEEEEAEESDDDDDLDEEELAREEALAEEARRSAKSMGAERYHSSQHECEVKVVAPTASANPA</sequence>
<comment type="caution">
    <text evidence="2">The sequence shown here is derived from an EMBL/GenBank/DDBJ whole genome shotgun (WGS) entry which is preliminary data.</text>
</comment>
<feature type="region of interest" description="Disordered" evidence="1">
    <location>
        <begin position="118"/>
        <end position="318"/>
    </location>
</feature>
<accession>A0A5C5FNI7</accession>
<feature type="region of interest" description="Disordered" evidence="1">
    <location>
        <begin position="1"/>
        <end position="104"/>
    </location>
</feature>
<evidence type="ECO:0000256" key="1">
    <source>
        <dbReference type="SAM" id="MobiDB-lite"/>
    </source>
</evidence>
<feature type="compositionally biased region" description="Low complexity" evidence="1">
    <location>
        <begin position="13"/>
        <end position="26"/>
    </location>
</feature>
<keyword evidence="3" id="KW-1185">Reference proteome</keyword>